<dbReference type="Pfam" id="PF01040">
    <property type="entry name" value="UbiA"/>
    <property type="match status" value="1"/>
</dbReference>
<keyword evidence="4" id="KW-0808">Transferase</keyword>
<evidence type="ECO:0000256" key="6">
    <source>
        <dbReference type="ARBA" id="ARBA00022989"/>
    </source>
</evidence>
<proteinExistence type="inferred from homology"/>
<keyword evidence="6 10" id="KW-1133">Transmembrane helix</keyword>
<keyword evidence="7" id="KW-0350">Heme biosynthesis</keyword>
<comment type="subcellular location">
    <subcellularLocation>
        <location evidence="1">Membrane</location>
        <topology evidence="1">Multi-pass membrane protein</topology>
    </subcellularLocation>
</comment>
<evidence type="ECO:0000256" key="4">
    <source>
        <dbReference type="ARBA" id="ARBA00022679"/>
    </source>
</evidence>
<evidence type="ECO:0000256" key="3">
    <source>
        <dbReference type="ARBA" id="ARBA00016335"/>
    </source>
</evidence>
<organism evidence="11 12">
    <name type="scientific">Stentor coeruleus</name>
    <dbReference type="NCBI Taxonomy" id="5963"/>
    <lineage>
        <taxon>Eukaryota</taxon>
        <taxon>Sar</taxon>
        <taxon>Alveolata</taxon>
        <taxon>Ciliophora</taxon>
        <taxon>Postciliodesmatophora</taxon>
        <taxon>Heterotrichea</taxon>
        <taxon>Heterotrichida</taxon>
        <taxon>Stentoridae</taxon>
        <taxon>Stentor</taxon>
    </lineage>
</organism>
<evidence type="ECO:0000256" key="2">
    <source>
        <dbReference type="ARBA" id="ARBA00005985"/>
    </source>
</evidence>
<dbReference type="CDD" id="cd13957">
    <property type="entry name" value="PT_UbiA_Cox10"/>
    <property type="match status" value="1"/>
</dbReference>
<evidence type="ECO:0000256" key="5">
    <source>
        <dbReference type="ARBA" id="ARBA00022692"/>
    </source>
</evidence>
<evidence type="ECO:0000313" key="12">
    <source>
        <dbReference type="Proteomes" id="UP000187209"/>
    </source>
</evidence>
<dbReference type="AlphaFoldDB" id="A0A1R2BM56"/>
<dbReference type="PANTHER" id="PTHR43448">
    <property type="entry name" value="PROTOHEME IX FARNESYLTRANSFERASE, MITOCHONDRIAL"/>
    <property type="match status" value="1"/>
</dbReference>
<dbReference type="GO" id="GO:0008495">
    <property type="term" value="F:protoheme IX farnesyltransferase activity"/>
    <property type="evidence" value="ECO:0007669"/>
    <property type="project" value="InterPro"/>
</dbReference>
<keyword evidence="8 10" id="KW-0472">Membrane</keyword>
<dbReference type="InterPro" id="IPR044878">
    <property type="entry name" value="UbiA_sf"/>
</dbReference>
<dbReference type="InterPro" id="IPR030470">
    <property type="entry name" value="UbiA_prenylTrfase_CS"/>
</dbReference>
<evidence type="ECO:0000256" key="8">
    <source>
        <dbReference type="ARBA" id="ARBA00023136"/>
    </source>
</evidence>
<dbReference type="GO" id="GO:0005739">
    <property type="term" value="C:mitochondrion"/>
    <property type="evidence" value="ECO:0007669"/>
    <property type="project" value="TreeGrafter"/>
</dbReference>
<feature type="transmembrane region" description="Helical" evidence="10">
    <location>
        <begin position="266"/>
        <end position="284"/>
    </location>
</feature>
<feature type="transmembrane region" description="Helical" evidence="10">
    <location>
        <begin position="12"/>
        <end position="29"/>
    </location>
</feature>
<dbReference type="Gene3D" id="1.10.357.140">
    <property type="entry name" value="UbiA prenyltransferase"/>
    <property type="match status" value="1"/>
</dbReference>
<protein>
    <recommendedName>
        <fullName evidence="3">Protoheme IX farnesyltransferase, mitochondrial</fullName>
    </recommendedName>
    <alternativeName>
        <fullName evidence="9">Heme O synthase</fullName>
    </alternativeName>
</protein>
<gene>
    <name evidence="11" type="ORF">SteCoe_22384</name>
</gene>
<evidence type="ECO:0000256" key="10">
    <source>
        <dbReference type="SAM" id="Phobius"/>
    </source>
</evidence>
<evidence type="ECO:0000256" key="1">
    <source>
        <dbReference type="ARBA" id="ARBA00004141"/>
    </source>
</evidence>
<name>A0A1R2BM56_9CILI</name>
<feature type="transmembrane region" description="Helical" evidence="10">
    <location>
        <begin position="135"/>
        <end position="158"/>
    </location>
</feature>
<evidence type="ECO:0000256" key="9">
    <source>
        <dbReference type="ARBA" id="ARBA00030253"/>
    </source>
</evidence>
<reference evidence="11 12" key="1">
    <citation type="submission" date="2016-11" db="EMBL/GenBank/DDBJ databases">
        <title>The macronuclear genome of Stentor coeruleus: a giant cell with tiny introns.</title>
        <authorList>
            <person name="Slabodnick M."/>
            <person name="Ruby J.G."/>
            <person name="Reiff S.B."/>
            <person name="Swart E.C."/>
            <person name="Gosai S."/>
            <person name="Prabakaran S."/>
            <person name="Witkowska E."/>
            <person name="Larue G.E."/>
            <person name="Fisher S."/>
            <person name="Freeman R.M."/>
            <person name="Gunawardena J."/>
            <person name="Chu W."/>
            <person name="Stover N.A."/>
            <person name="Gregory B.D."/>
            <person name="Nowacki M."/>
            <person name="Derisi J."/>
            <person name="Roy S.W."/>
            <person name="Marshall W.F."/>
            <person name="Sood P."/>
        </authorList>
    </citation>
    <scope>NUCLEOTIDE SEQUENCE [LARGE SCALE GENOMIC DNA]</scope>
    <source>
        <strain evidence="11">WM001</strain>
    </source>
</reference>
<evidence type="ECO:0000256" key="7">
    <source>
        <dbReference type="ARBA" id="ARBA00023133"/>
    </source>
</evidence>
<accession>A0A1R2BM56</accession>
<feature type="transmembrane region" description="Helical" evidence="10">
    <location>
        <begin position="103"/>
        <end position="123"/>
    </location>
</feature>
<comment type="similarity">
    <text evidence="2">Belongs to the UbiA prenyltransferase family.</text>
</comment>
<feature type="transmembrane region" description="Helical" evidence="10">
    <location>
        <begin position="228"/>
        <end position="245"/>
    </location>
</feature>
<keyword evidence="12" id="KW-1185">Reference proteome</keyword>
<sequence length="309" mass="34052">MALKDIKELTKAMLSVYNAGVVGLMYIHGCPAPTFLHAAEVVSGAFLMACSTQAINQVIEAPYDKLMRRTQNRPIPTGRLSRFQGACISAVLGTASLGIFSQFGVSTCLTAAGIWGGYVGVYVPMKRLTRFNTHIGAVVGAAPVYLGWVAGTGGFAGIDPFLMAMYMTSWQFPHFYGILWTYKKDFERAGFKMITNTDIDGKISYRSALLGSIGQLAAVLGLTYTGCINMYILPIALVYCIPQMADALKQFRNFPGDLPARRLMILSYKNIGSLFGLLVISWIYQDLEDRFVKQVEKSAKEVRKYEHLT</sequence>
<dbReference type="InterPro" id="IPR006369">
    <property type="entry name" value="Protohaem_IX_farnesylTrfase"/>
</dbReference>
<keyword evidence="5 10" id="KW-0812">Transmembrane</keyword>
<dbReference type="EMBL" id="MPUH01000549">
    <property type="protein sequence ID" value="OMJ77909.1"/>
    <property type="molecule type" value="Genomic_DNA"/>
</dbReference>
<dbReference type="PROSITE" id="PS00943">
    <property type="entry name" value="UBIA"/>
    <property type="match status" value="1"/>
</dbReference>
<dbReference type="GO" id="GO:0016020">
    <property type="term" value="C:membrane"/>
    <property type="evidence" value="ECO:0007669"/>
    <property type="project" value="UniProtKB-SubCell"/>
</dbReference>
<dbReference type="PANTHER" id="PTHR43448:SF2">
    <property type="entry name" value="PROTOHEME IX FARNESYLTRANSFERASE, MITOCHONDRIAL"/>
    <property type="match status" value="1"/>
</dbReference>
<comment type="caution">
    <text evidence="11">The sequence shown here is derived from an EMBL/GenBank/DDBJ whole genome shotgun (WGS) entry which is preliminary data.</text>
</comment>
<dbReference type="GO" id="GO:0006784">
    <property type="term" value="P:heme A biosynthetic process"/>
    <property type="evidence" value="ECO:0007669"/>
    <property type="project" value="TreeGrafter"/>
</dbReference>
<dbReference type="Proteomes" id="UP000187209">
    <property type="component" value="Unassembled WGS sequence"/>
</dbReference>
<dbReference type="InterPro" id="IPR000537">
    <property type="entry name" value="UbiA_prenyltransferase"/>
</dbReference>
<dbReference type="OrthoDB" id="5211at2759"/>
<evidence type="ECO:0000313" key="11">
    <source>
        <dbReference type="EMBL" id="OMJ77909.1"/>
    </source>
</evidence>